<evidence type="ECO:0000256" key="1">
    <source>
        <dbReference type="SAM" id="Phobius"/>
    </source>
</evidence>
<name>A0A845FCE8_9BACI</name>
<gene>
    <name evidence="2" type="ORF">GLW00_12150</name>
</gene>
<keyword evidence="1" id="KW-0472">Membrane</keyword>
<feature type="transmembrane region" description="Helical" evidence="1">
    <location>
        <begin position="5"/>
        <end position="22"/>
    </location>
</feature>
<comment type="caution">
    <text evidence="2">The sequence shown here is derived from an EMBL/GenBank/DDBJ whole genome shotgun (WGS) entry which is preliminary data.</text>
</comment>
<evidence type="ECO:0000313" key="2">
    <source>
        <dbReference type="EMBL" id="MYL71610.1"/>
    </source>
</evidence>
<dbReference type="AlphaFoldDB" id="A0A845FCE8"/>
<dbReference type="RefSeq" id="WP_160914426.1">
    <property type="nucleotide sequence ID" value="NZ_WMFA01000004.1"/>
</dbReference>
<evidence type="ECO:0000313" key="3">
    <source>
        <dbReference type="Proteomes" id="UP000450457"/>
    </source>
</evidence>
<reference evidence="2 3" key="1">
    <citation type="submission" date="2019-11" db="EMBL/GenBank/DDBJ databases">
        <title>Genome sequences of 17 halophilic strains isolated from different environments.</title>
        <authorList>
            <person name="Furrow R.E."/>
        </authorList>
    </citation>
    <scope>NUCLEOTIDE SEQUENCE [LARGE SCALE GENOMIC DNA]</scope>
    <source>
        <strain evidence="2 3">SL-4</strain>
    </source>
</reference>
<keyword evidence="1" id="KW-0812">Transmembrane</keyword>
<dbReference type="Proteomes" id="UP000450457">
    <property type="component" value="Unassembled WGS sequence"/>
</dbReference>
<sequence>MKNIVMYFILFTVLIHGVLDIFDGVDLIYRLINLSFLLFIAVVVHILSTKRKNSAENTQL</sequence>
<organism evidence="2 3">
    <name type="scientific">Halobacillus litoralis</name>
    <dbReference type="NCBI Taxonomy" id="45668"/>
    <lineage>
        <taxon>Bacteria</taxon>
        <taxon>Bacillati</taxon>
        <taxon>Bacillota</taxon>
        <taxon>Bacilli</taxon>
        <taxon>Bacillales</taxon>
        <taxon>Bacillaceae</taxon>
        <taxon>Halobacillus</taxon>
    </lineage>
</organism>
<proteinExistence type="predicted"/>
<dbReference type="GeneID" id="78007756"/>
<feature type="transmembrane region" description="Helical" evidence="1">
    <location>
        <begin position="28"/>
        <end position="47"/>
    </location>
</feature>
<dbReference type="OrthoDB" id="9910340at2"/>
<protein>
    <submittedName>
        <fullName evidence="2">Uncharacterized protein</fullName>
    </submittedName>
</protein>
<dbReference type="EMBL" id="WMFA01000004">
    <property type="protein sequence ID" value="MYL71610.1"/>
    <property type="molecule type" value="Genomic_DNA"/>
</dbReference>
<accession>A0A845FCE8</accession>
<keyword evidence="1" id="KW-1133">Transmembrane helix</keyword>